<feature type="signal peptide" evidence="5">
    <location>
        <begin position="1"/>
        <end position="17"/>
    </location>
</feature>
<keyword evidence="4" id="KW-0812">Transmembrane</keyword>
<evidence type="ECO:0000256" key="5">
    <source>
        <dbReference type="SAM" id="SignalP"/>
    </source>
</evidence>
<dbReference type="OrthoDB" id="1600564at2759"/>
<feature type="region of interest" description="Disordered" evidence="3">
    <location>
        <begin position="708"/>
        <end position="736"/>
    </location>
</feature>
<evidence type="ECO:0000256" key="4">
    <source>
        <dbReference type="SAM" id="Phobius"/>
    </source>
</evidence>
<dbReference type="GO" id="GO:0016298">
    <property type="term" value="F:lipase activity"/>
    <property type="evidence" value="ECO:0007669"/>
    <property type="project" value="TreeGrafter"/>
</dbReference>
<dbReference type="InterPro" id="IPR001087">
    <property type="entry name" value="GDSL"/>
</dbReference>
<evidence type="ECO:0000256" key="1">
    <source>
        <dbReference type="ARBA" id="ARBA00008668"/>
    </source>
</evidence>
<dbReference type="Proteomes" id="UP000323000">
    <property type="component" value="Chromosome 2"/>
</dbReference>
<dbReference type="PANTHER" id="PTHR45966:SF12">
    <property type="entry name" value="GDSL ESTERASE_LIPASE 1-LIKE ISOFORM X2"/>
    <property type="match status" value="1"/>
</dbReference>
<dbReference type="EMBL" id="VAHF01000002">
    <property type="protein sequence ID" value="TXG68209.1"/>
    <property type="molecule type" value="Genomic_DNA"/>
</dbReference>
<proteinExistence type="inferred from homology"/>
<accession>A0A5C7IGQ7</accession>
<evidence type="ECO:0000256" key="2">
    <source>
        <dbReference type="ARBA" id="ARBA00022729"/>
    </source>
</evidence>
<comment type="caution">
    <text evidence="6">The sequence shown here is derived from an EMBL/GenBank/DDBJ whole genome shotgun (WGS) entry which is preliminary data.</text>
</comment>
<feature type="compositionally biased region" description="Pro residues" evidence="3">
    <location>
        <begin position="619"/>
        <end position="629"/>
    </location>
</feature>
<dbReference type="PANTHER" id="PTHR45966">
    <property type="entry name" value="GDSL-LIKE LIPASE/ACYLHYDROLASE"/>
    <property type="match status" value="1"/>
</dbReference>
<dbReference type="InterPro" id="IPR036514">
    <property type="entry name" value="SGNH_hydro_sf"/>
</dbReference>
<name>A0A5C7IGQ7_9ROSI</name>
<feature type="compositionally biased region" description="Basic and acidic residues" evidence="3">
    <location>
        <begin position="708"/>
        <end position="727"/>
    </location>
</feature>
<protein>
    <submittedName>
        <fullName evidence="6">Uncharacterized protein</fullName>
    </submittedName>
</protein>
<organism evidence="6 7">
    <name type="scientific">Acer yangbiense</name>
    <dbReference type="NCBI Taxonomy" id="1000413"/>
    <lineage>
        <taxon>Eukaryota</taxon>
        <taxon>Viridiplantae</taxon>
        <taxon>Streptophyta</taxon>
        <taxon>Embryophyta</taxon>
        <taxon>Tracheophyta</taxon>
        <taxon>Spermatophyta</taxon>
        <taxon>Magnoliopsida</taxon>
        <taxon>eudicotyledons</taxon>
        <taxon>Gunneridae</taxon>
        <taxon>Pentapetalae</taxon>
        <taxon>rosids</taxon>
        <taxon>malvids</taxon>
        <taxon>Sapindales</taxon>
        <taxon>Sapindaceae</taxon>
        <taxon>Hippocastanoideae</taxon>
        <taxon>Acereae</taxon>
        <taxon>Acer</taxon>
    </lineage>
</organism>
<reference evidence="7" key="1">
    <citation type="journal article" date="2019" name="Gigascience">
        <title>De novo genome assembly of the endangered Acer yangbiense, a plant species with extremely small populations endemic to Yunnan Province, China.</title>
        <authorList>
            <person name="Yang J."/>
            <person name="Wariss H.M."/>
            <person name="Tao L."/>
            <person name="Zhang R."/>
            <person name="Yun Q."/>
            <person name="Hollingsworth P."/>
            <person name="Dao Z."/>
            <person name="Luo G."/>
            <person name="Guo H."/>
            <person name="Ma Y."/>
            <person name="Sun W."/>
        </authorList>
    </citation>
    <scope>NUCLEOTIDE SEQUENCE [LARGE SCALE GENOMIC DNA]</scope>
    <source>
        <strain evidence="7">cv. Malutang</strain>
    </source>
</reference>
<keyword evidence="4" id="KW-1133">Transmembrane helix</keyword>
<keyword evidence="4" id="KW-0472">Membrane</keyword>
<keyword evidence="7" id="KW-1185">Reference proteome</keyword>
<dbReference type="Pfam" id="PF00657">
    <property type="entry name" value="Lipase_GDSL"/>
    <property type="match status" value="1"/>
</dbReference>
<feature type="region of interest" description="Disordered" evidence="3">
    <location>
        <begin position="478"/>
        <end position="502"/>
    </location>
</feature>
<dbReference type="AlphaFoldDB" id="A0A5C7IGQ7"/>
<evidence type="ECO:0000256" key="3">
    <source>
        <dbReference type="SAM" id="MobiDB-lite"/>
    </source>
</evidence>
<feature type="chain" id="PRO_5022927572" evidence="5">
    <location>
        <begin position="18"/>
        <end position="1050"/>
    </location>
</feature>
<dbReference type="Gene3D" id="3.40.50.1110">
    <property type="entry name" value="SGNH hydrolase"/>
    <property type="match status" value="2"/>
</dbReference>
<sequence>MRINNYLILILINIAASKLNLPFIPPILEPGADFSNGASFASGGAGVFDTFSEAIYFGKQVELFKNLSLKWKAQLGEEEANKRLANAVYLISMGGNNYFSFITNFPHSNQSEQLEYIDTVLVEFKKEIKEIIFYCFIYYHFELQNIYDIGGRKFMIQNVSPLGCMPMYKQRYNISTDVCAGRPLVLTKLHNSQLIIALEELKSSLTGSVFSLFDYHKALGDRVNDPAKYGFKVGGTSCCGEGSHRAGSCGHVTNDYELCFNPNEYVFFDGGHHTDKANGQFAELMWNGGPNNVVSPHTIKDLFDLEILPATTTTTKISSRKSGSGFNKQERLCVSVILLNPFTCYANYYFFIFGDSLCNVENNQYIVEPGKYISVYHKPFGTTFFNHATGRFSDGRAPPDFIASKLNMSFIPPILEPEADFTNGANFASGGAGVFDTNPEAIDEGVNTFKSGIAGLAVQISLLHDLVYHSFNRVDPEEGNGKGSLGSAPAGTNNPLGPLRQSGYQPPAIKVFTKESPHQNQERPGDIQIKRLTPAEMAARREKGLCYSCDEVYKFGHQCTKRQIFMFKEEEESDEEEEENTEIVVDSGGKLIEVPDPEDLAYLVISGSDLESPIVPLPNPNPITPPPDSSPNQNLPILSYPNPNSSLIQTQSIQAINQNATAFLHANRPDPWTNKLLQLAYFIRPKPWPDHIELNLRSILEETRKLTHCEDEDEASNRGEVSPDSRRQQKRSVGQIRDFPVTNQASILAQPLMVFQVADSTWDQFQHRSVSSPSRAAADIEVNRLLLASHHISRTSATPYTTLPSPYEILGLSISSSRRCPSVQLSHLFDPFETGEFASVLASGRPCSGTDPTPKPCHGSTPERVDCELTPSPDLKWAWSTTKVHRFVDFRNGVANWKDYGEEREFSEKDLVKKKNDLGLSKKKKNSVLVCLKKKKKIWDLWAIEDLGDCLATYRSCLPMYKQRFNISTDGSGRPLVLTKLHNSQLITALEELKSSLTGSVFSLFDYHKATGDRVNDPAKYGMFQFRNLTSYIYILNIFFWYIYFNDLFR</sequence>
<dbReference type="InterPro" id="IPR044552">
    <property type="entry name" value="GLIP1-5/GLL25"/>
</dbReference>
<evidence type="ECO:0000313" key="7">
    <source>
        <dbReference type="Proteomes" id="UP000323000"/>
    </source>
</evidence>
<comment type="similarity">
    <text evidence="1">Belongs to the 'GDSL' lipolytic enzyme family.</text>
</comment>
<feature type="region of interest" description="Disordered" evidence="3">
    <location>
        <begin position="619"/>
        <end position="639"/>
    </location>
</feature>
<feature type="transmembrane region" description="Helical" evidence="4">
    <location>
        <begin position="1029"/>
        <end position="1045"/>
    </location>
</feature>
<evidence type="ECO:0000313" key="6">
    <source>
        <dbReference type="EMBL" id="TXG68209.1"/>
    </source>
</evidence>
<gene>
    <name evidence="6" type="ORF">EZV62_003144</name>
</gene>
<keyword evidence="2 5" id="KW-0732">Signal</keyword>